<organism evidence="1">
    <name type="scientific">Siphoviridae sp. ctdYc1</name>
    <dbReference type="NCBI Taxonomy" id="2826399"/>
    <lineage>
        <taxon>Viruses</taxon>
        <taxon>Duplodnaviria</taxon>
        <taxon>Heunggongvirae</taxon>
        <taxon>Uroviricota</taxon>
        <taxon>Caudoviricetes</taxon>
    </lineage>
</organism>
<accession>A0A8S5N0U9</accession>
<evidence type="ECO:0000313" key="1">
    <source>
        <dbReference type="EMBL" id="DAD88068.1"/>
    </source>
</evidence>
<dbReference type="EMBL" id="BK015034">
    <property type="protein sequence ID" value="DAD88068.1"/>
    <property type="molecule type" value="Genomic_DNA"/>
</dbReference>
<sequence>MAQENLFNARGYFMELAETNRLAKENQFLAGSCSGLAGLETMMVNFRKAPNYILVDDTTTQSTYGNGVGYFRKDVYTIFIVAAYHHDDMVDREMKLDLCRRIFRQMHARLIHDRDGMRYGDALEYLQVDRVYSTELPRMFMSGMTGLYFMVYNDEPIDLSYDAAEWTE</sequence>
<reference evidence="1" key="1">
    <citation type="journal article" date="2021" name="Proc. Natl. Acad. Sci. U.S.A.">
        <title>A Catalog of Tens of Thousands of Viruses from Human Metagenomes Reveals Hidden Associations with Chronic Diseases.</title>
        <authorList>
            <person name="Tisza M.J."/>
            <person name="Buck C.B."/>
        </authorList>
    </citation>
    <scope>NUCLEOTIDE SEQUENCE</scope>
    <source>
        <strain evidence="1">CtdYc1</strain>
    </source>
</reference>
<protein>
    <submittedName>
        <fullName evidence="1">Uncharacterized protein</fullName>
    </submittedName>
</protein>
<name>A0A8S5N0U9_9CAUD</name>
<proteinExistence type="predicted"/>